<dbReference type="PANTHER" id="PTHR43394:SF1">
    <property type="entry name" value="ATP-BINDING CASSETTE SUB-FAMILY B MEMBER 10, MITOCHONDRIAL"/>
    <property type="match status" value="1"/>
</dbReference>
<feature type="transmembrane region" description="Helical" evidence="7">
    <location>
        <begin position="267"/>
        <end position="292"/>
    </location>
</feature>
<dbReference type="InterPro" id="IPR027417">
    <property type="entry name" value="P-loop_NTPase"/>
</dbReference>
<evidence type="ECO:0000256" key="1">
    <source>
        <dbReference type="ARBA" id="ARBA00004141"/>
    </source>
</evidence>
<dbReference type="InterPro" id="IPR003439">
    <property type="entry name" value="ABC_transporter-like_ATP-bd"/>
</dbReference>
<dbReference type="AlphaFoldDB" id="A0A0F9V112"/>
<evidence type="ECO:0000256" key="2">
    <source>
        <dbReference type="ARBA" id="ARBA00022692"/>
    </source>
</evidence>
<dbReference type="CDD" id="cd07346">
    <property type="entry name" value="ABC_6TM_exporters"/>
    <property type="match status" value="1"/>
</dbReference>
<evidence type="ECO:0000256" key="5">
    <source>
        <dbReference type="ARBA" id="ARBA00022989"/>
    </source>
</evidence>
<evidence type="ECO:0000256" key="4">
    <source>
        <dbReference type="ARBA" id="ARBA00022840"/>
    </source>
</evidence>
<keyword evidence="6 7" id="KW-0472">Membrane</keyword>
<dbReference type="SMART" id="SM00382">
    <property type="entry name" value="AAA"/>
    <property type="match status" value="1"/>
</dbReference>
<dbReference type="PANTHER" id="PTHR43394">
    <property type="entry name" value="ATP-DEPENDENT PERMEASE MDL1, MITOCHONDRIAL"/>
    <property type="match status" value="1"/>
</dbReference>
<accession>A0A0F9V112</accession>
<evidence type="ECO:0000256" key="7">
    <source>
        <dbReference type="SAM" id="Phobius"/>
    </source>
</evidence>
<gene>
    <name evidence="10" type="ORF">LCGC14_0540860</name>
</gene>
<evidence type="ECO:0000256" key="3">
    <source>
        <dbReference type="ARBA" id="ARBA00022741"/>
    </source>
</evidence>
<organism evidence="10">
    <name type="scientific">marine sediment metagenome</name>
    <dbReference type="NCBI Taxonomy" id="412755"/>
    <lineage>
        <taxon>unclassified sequences</taxon>
        <taxon>metagenomes</taxon>
        <taxon>ecological metagenomes</taxon>
    </lineage>
</organism>
<protein>
    <recommendedName>
        <fullName evidence="11">ABC transporter ATP-binding protein</fullName>
    </recommendedName>
</protein>
<feature type="domain" description="ABC transmembrane type-1" evidence="9">
    <location>
        <begin position="44"/>
        <end position="325"/>
    </location>
</feature>
<reference evidence="10" key="1">
    <citation type="journal article" date="2015" name="Nature">
        <title>Complex archaea that bridge the gap between prokaryotes and eukaryotes.</title>
        <authorList>
            <person name="Spang A."/>
            <person name="Saw J.H."/>
            <person name="Jorgensen S.L."/>
            <person name="Zaremba-Niedzwiedzka K."/>
            <person name="Martijn J."/>
            <person name="Lind A.E."/>
            <person name="van Eijk R."/>
            <person name="Schleper C."/>
            <person name="Guy L."/>
            <person name="Ettema T.J."/>
        </authorList>
    </citation>
    <scope>NUCLEOTIDE SEQUENCE</scope>
</reference>
<feature type="transmembrane region" description="Helical" evidence="7">
    <location>
        <begin position="304"/>
        <end position="331"/>
    </location>
</feature>
<evidence type="ECO:0000256" key="6">
    <source>
        <dbReference type="ARBA" id="ARBA00023136"/>
    </source>
</evidence>
<dbReference type="Pfam" id="PF00005">
    <property type="entry name" value="ABC_tran"/>
    <property type="match status" value="1"/>
</dbReference>
<dbReference type="GO" id="GO:0016887">
    <property type="term" value="F:ATP hydrolysis activity"/>
    <property type="evidence" value="ECO:0007669"/>
    <property type="project" value="InterPro"/>
</dbReference>
<dbReference type="SUPFAM" id="SSF52540">
    <property type="entry name" value="P-loop containing nucleoside triphosphate hydrolases"/>
    <property type="match status" value="1"/>
</dbReference>
<evidence type="ECO:0000259" key="9">
    <source>
        <dbReference type="PROSITE" id="PS50929"/>
    </source>
</evidence>
<comment type="subcellular location">
    <subcellularLocation>
        <location evidence="1">Membrane</location>
        <topology evidence="1">Multi-pass membrane protein</topology>
    </subcellularLocation>
</comment>
<evidence type="ECO:0008006" key="11">
    <source>
        <dbReference type="Google" id="ProtNLM"/>
    </source>
</evidence>
<dbReference type="GO" id="GO:0016020">
    <property type="term" value="C:membrane"/>
    <property type="evidence" value="ECO:0007669"/>
    <property type="project" value="UniProtKB-SubCell"/>
</dbReference>
<dbReference type="GO" id="GO:0015421">
    <property type="term" value="F:ABC-type oligopeptide transporter activity"/>
    <property type="evidence" value="ECO:0007669"/>
    <property type="project" value="TreeGrafter"/>
</dbReference>
<feature type="domain" description="ABC transporter" evidence="8">
    <location>
        <begin position="361"/>
        <end position="594"/>
    </location>
</feature>
<dbReference type="InterPro" id="IPR036640">
    <property type="entry name" value="ABC1_TM_sf"/>
</dbReference>
<proteinExistence type="predicted"/>
<keyword evidence="5 7" id="KW-1133">Transmembrane helix</keyword>
<dbReference type="EMBL" id="LAZR01000723">
    <property type="protein sequence ID" value="KKN59543.1"/>
    <property type="molecule type" value="Genomic_DNA"/>
</dbReference>
<sequence>MYRSGKKAYKVMFIKEMRQENIKFTKKDFQILIPLIKQSKKIIIIALIIAVISSTFNLVPIIVQKTIIDDLILKGNEMGLIIFSILLIIVFIMQWVITYIKTRSIRNVSQKIVFNLRSVVFNRILSLSLKQTNETKKGELLSVVMNDVNVLSSSVASGIIVFFTDIITLIGLTLVMIFLDVILTLIALSISFIIVFSSRRYRKKVRGTWLKERESVAQINSNVEEALSGIRVVKALAVESKKENEFLQLNKKNFDITMKGTQLSASFSALISMLTTLLIVFVIFIGGILFYFGNISLGDFIIFYLYTTLFIQPIKGLSGIYTTFQIAVIAVKHITKYLEKPNDIPEPENPIPLPIPFNGRVEYKDVSFSYTNEPFIENLNFIINSGEQIGIVGEMGAGKTTLIKLINRLYDVTAGSILLDGIDVRDLSKKELRETIAVVSQDTTIFADTVKNNLLFGNPEATDEQIIQAAKLSHAHKFIQTLPKGYDTVLGDMGTGLSGGQKQLLAYTRLILAKPKIAILDEATSNLDSYTENLIQENMKKVLIGCTTIIVAHRFATIQDVERLILIDNGSIKAVGSHEEIYKNNKFYRDLYDIQSSKFSSRDIK</sequence>
<dbReference type="InterPro" id="IPR011527">
    <property type="entry name" value="ABC1_TM_dom"/>
</dbReference>
<feature type="transmembrane region" description="Helical" evidence="7">
    <location>
        <begin position="140"/>
        <end position="163"/>
    </location>
</feature>
<keyword evidence="3" id="KW-0547">Nucleotide-binding</keyword>
<dbReference type="FunFam" id="3.40.50.300:FF:000218">
    <property type="entry name" value="Multidrug ABC transporter ATP-binding protein"/>
    <property type="match status" value="1"/>
</dbReference>
<evidence type="ECO:0000259" key="8">
    <source>
        <dbReference type="PROSITE" id="PS50893"/>
    </source>
</evidence>
<dbReference type="PROSITE" id="PS50893">
    <property type="entry name" value="ABC_TRANSPORTER_2"/>
    <property type="match status" value="1"/>
</dbReference>
<comment type="caution">
    <text evidence="10">The sequence shown here is derived from an EMBL/GenBank/DDBJ whole genome shotgun (WGS) entry which is preliminary data.</text>
</comment>
<dbReference type="GO" id="GO:0005524">
    <property type="term" value="F:ATP binding"/>
    <property type="evidence" value="ECO:0007669"/>
    <property type="project" value="UniProtKB-KW"/>
</dbReference>
<dbReference type="InterPro" id="IPR003593">
    <property type="entry name" value="AAA+_ATPase"/>
</dbReference>
<name>A0A0F9V112_9ZZZZ</name>
<dbReference type="SUPFAM" id="SSF90123">
    <property type="entry name" value="ABC transporter transmembrane region"/>
    <property type="match status" value="1"/>
</dbReference>
<dbReference type="PROSITE" id="PS50929">
    <property type="entry name" value="ABC_TM1F"/>
    <property type="match status" value="1"/>
</dbReference>
<feature type="transmembrane region" description="Helical" evidence="7">
    <location>
        <begin position="169"/>
        <end position="196"/>
    </location>
</feature>
<keyword evidence="4" id="KW-0067">ATP-binding</keyword>
<feature type="transmembrane region" description="Helical" evidence="7">
    <location>
        <begin position="42"/>
        <end position="63"/>
    </location>
</feature>
<evidence type="ECO:0000313" key="10">
    <source>
        <dbReference type="EMBL" id="KKN59543.1"/>
    </source>
</evidence>
<dbReference type="Pfam" id="PF00664">
    <property type="entry name" value="ABC_membrane"/>
    <property type="match status" value="1"/>
</dbReference>
<keyword evidence="2 7" id="KW-0812">Transmembrane</keyword>
<dbReference type="InterPro" id="IPR039421">
    <property type="entry name" value="Type_1_exporter"/>
</dbReference>
<feature type="transmembrane region" description="Helical" evidence="7">
    <location>
        <begin position="78"/>
        <end position="100"/>
    </location>
</feature>
<dbReference type="Gene3D" id="1.20.1560.10">
    <property type="entry name" value="ABC transporter type 1, transmembrane domain"/>
    <property type="match status" value="1"/>
</dbReference>
<dbReference type="Gene3D" id="3.40.50.300">
    <property type="entry name" value="P-loop containing nucleotide triphosphate hydrolases"/>
    <property type="match status" value="1"/>
</dbReference>